<reference evidence="1" key="2">
    <citation type="journal article" date="2022" name="New Phytol.">
        <title>Evolutionary transition to the ectomycorrhizal habit in the genomes of a hyperdiverse lineage of mushroom-forming fungi.</title>
        <authorList>
            <person name="Looney B."/>
            <person name="Miyauchi S."/>
            <person name="Morin E."/>
            <person name="Drula E."/>
            <person name="Courty P.E."/>
            <person name="Kohler A."/>
            <person name="Kuo A."/>
            <person name="LaButti K."/>
            <person name="Pangilinan J."/>
            <person name="Lipzen A."/>
            <person name="Riley R."/>
            <person name="Andreopoulos W."/>
            <person name="He G."/>
            <person name="Johnson J."/>
            <person name="Nolan M."/>
            <person name="Tritt A."/>
            <person name="Barry K.W."/>
            <person name="Grigoriev I.V."/>
            <person name="Nagy L.G."/>
            <person name="Hibbett D."/>
            <person name="Henrissat B."/>
            <person name="Matheny P.B."/>
            <person name="Labbe J."/>
            <person name="Martin F.M."/>
        </authorList>
    </citation>
    <scope>NUCLEOTIDE SEQUENCE</scope>
    <source>
        <strain evidence="1">FP105234-sp</strain>
    </source>
</reference>
<dbReference type="Proteomes" id="UP000814033">
    <property type="component" value="Unassembled WGS sequence"/>
</dbReference>
<comment type="caution">
    <text evidence="1">The sequence shown here is derived from an EMBL/GenBank/DDBJ whole genome shotgun (WGS) entry which is preliminary data.</text>
</comment>
<gene>
    <name evidence="1" type="ORF">FA95DRAFT_1664524</name>
</gene>
<keyword evidence="2" id="KW-1185">Reference proteome</keyword>
<evidence type="ECO:0000313" key="1">
    <source>
        <dbReference type="EMBL" id="KAI0047273.1"/>
    </source>
</evidence>
<sequence length="2109" mass="233416">MDVVDRTRQYLATWSDAGEDGCQKFLTELHSAPSDPKSSDALATVYHTLLSATLSIWAQGTPLPPSGLVAFIQTTLGSLPSSSQDASPAPSSAHALGEILVDAIWSLDSQLDDIAAEAKVATASSEETDVAGAGAKVASLLKTKAAAEKDKETLVELVKLLLASRLVSLELCRERLDMVLVSNAGCIVDKHTFDRREVRARTGLFYKQNKFNLLREQSEGFSKLITEITSALPNPHSAASGRPSESLSATMTRVKPVWERVVSLIGYFDLDPNRALDVILDVFSVHLTTHWSFFLVLLSLSPWKGARSEFAWMDEERTGVAAHEAKDFKGKTLDEVLMMMEGTRNGGASFTAANSNNPRVMAQVLGFKFRHYQSPDVSEATPRQLYLTAALLIREGFVTLDDLYAHLTPTDEEMADKEYKAYLASVESRIAGAKVSQLAMAAPLESSSPAPSKSRQPAPSEPKKAAPVEPKHVPNQKLGLLTALLSVGAVRPALSILTQFRWLIDAHPEVADLMLRILKHSISSLYDSTMVTKERTTAFTQPRARYGTAGIMQTPRRKPLLTLWAPAPPSTSTVDFVYFFPNWTDRIPQCSSLEDLEVIVEPLMAFVGLHVSRDPLFLTKFLRLGKTHLASQGTVDATTRRPVGQRPDSPISQFWFKVLRLYLLPALPLIRGNAVCTVEIWNIIRQYETTVRWRLYGEWKTSTYKSHPELRVRAVQADRESKGILRRLSHNTIDTLSGTVAKLAHSNPCIFFANAVNQIMAYDNLAGVVIQGLRYVTNMGFDVLVYIILDALSNPNKDRVKDDGVNTTDWLQSLASFTGMLFRRYSADLTPLLKYVVHQLYSGQTSEIIVLRELIWKMAGIEPLPSLSDSQIAAMAGGPALRIEAVASATRGARLDPGDAVLKGPQRLGKALLDSSLALPLLIQVAQQRQSAVFKIQDAHLKSLASLYDTTHGVLLQYLELLTSPAVVDAHDYAKKLAPSLSELGEKYGLAAPICMQILRPIWHSALLAHALSMQEQERLASEEAEKRLKAALAAKRDPSATTPRLASPNVQESASTSESPGDVRPLAQDVKATEEAMDTDAQATAPSSAIDNPWVPEIKVLFDDLRKVIPKSAYDLIGPGFYLTFWQLSTYDLSPPAAKYDEEGAALRALSRQEDSKYNAADRSSDRVKRQGAAAHRARRDRYNTYVHTLAQEFKEQTASRMFTIKRLAKEKLHWFAHGPKAAVLASAIIEHCLQPRSLLSPMDADYCAQVIKLIHTMGTPGFSTLMVYDRLLSDHIKAIVFSCSEYEAKNYGRFLLGILTDLHKWSQDEVQYMQDNRSKTGGKVFWLPGFLKQWPAKTATVEPSALLAWNDLQLVLKKWHRKLCRSLIDCIQTNEFMHVYNAIIVLKEILPVFPSGAVSDSFGKNLNTVMEDFIQKEERGDLKILARAYHASLKKRESFWAVTPKSQVSKVKHLDLQMVLSFIYLQTNAAVVSSRPATPNSAPQSEKPKAIVPTSSDKSKNGTAGTPSAPRAQLAPAVNGTGKSSPMPSTTKSAMESIPRPEVVRRVRTEPRAETPTQPAGKDSVSKADGMDVDVAASNPSQQVTQEPVRSSTSAPSSRSTRDGTGSSAASMSSPRPDVPSAPISARKPADRRASRSEPQQGMPPPSAPSQTLSAQELRDTAKQSMVRRHEDPPEDKPSRGPPSEPRSQQGTSRMSSPTRRRSPTPPSHPGTRNHSVESRTSAEKARSEGDRPDDRRGERDSRPEGRSSDKPQGTSHRRERITGREDKDRERDRGRDRHGDRERERDRDRDRDREPRDRDRDRERDRERDKDRDRDRDRDRHRRDDKDRDRESRKDRDVSTRGAAASTPDDRGPTGRPDLSRHRNGPPGDDTLGKRRRPVEDDPERVSKRSSREKGHREERSRRSSEKEKDHDRPRESDRRRRDREPSDGDGRVSATEKTSEKRPEGPVAGNGNLPSTTPSAPRAMASGDMPRHPKSEASGRLVRDPAPHQALNGQTHSAPSPVEPASGSILSRIGAREPSHSDSSGRSGAPAERHRGEDDRDGARKRTLSDVAGDATVAAGSDLTQPPKRPRINRTRYQTPSHALARKLLPIDPQAGEKTRNGRKD</sequence>
<organism evidence="1 2">
    <name type="scientific">Auriscalpium vulgare</name>
    <dbReference type="NCBI Taxonomy" id="40419"/>
    <lineage>
        <taxon>Eukaryota</taxon>
        <taxon>Fungi</taxon>
        <taxon>Dikarya</taxon>
        <taxon>Basidiomycota</taxon>
        <taxon>Agaricomycotina</taxon>
        <taxon>Agaricomycetes</taxon>
        <taxon>Russulales</taxon>
        <taxon>Auriscalpiaceae</taxon>
        <taxon>Auriscalpium</taxon>
    </lineage>
</organism>
<reference evidence="1" key="1">
    <citation type="submission" date="2021-02" db="EMBL/GenBank/DDBJ databases">
        <authorList>
            <consortium name="DOE Joint Genome Institute"/>
            <person name="Ahrendt S."/>
            <person name="Looney B.P."/>
            <person name="Miyauchi S."/>
            <person name="Morin E."/>
            <person name="Drula E."/>
            <person name="Courty P.E."/>
            <person name="Chicoki N."/>
            <person name="Fauchery L."/>
            <person name="Kohler A."/>
            <person name="Kuo A."/>
            <person name="Labutti K."/>
            <person name="Pangilinan J."/>
            <person name="Lipzen A."/>
            <person name="Riley R."/>
            <person name="Andreopoulos W."/>
            <person name="He G."/>
            <person name="Johnson J."/>
            <person name="Barry K.W."/>
            <person name="Grigoriev I.V."/>
            <person name="Nagy L."/>
            <person name="Hibbett D."/>
            <person name="Henrissat B."/>
            <person name="Matheny P.B."/>
            <person name="Labbe J."/>
            <person name="Martin F."/>
        </authorList>
    </citation>
    <scope>NUCLEOTIDE SEQUENCE</scope>
    <source>
        <strain evidence="1">FP105234-sp</strain>
    </source>
</reference>
<evidence type="ECO:0000313" key="2">
    <source>
        <dbReference type="Proteomes" id="UP000814033"/>
    </source>
</evidence>
<proteinExistence type="predicted"/>
<dbReference type="EMBL" id="MU275907">
    <property type="protein sequence ID" value="KAI0047273.1"/>
    <property type="molecule type" value="Genomic_DNA"/>
</dbReference>
<name>A0ACB8RUR9_9AGAM</name>
<accession>A0ACB8RUR9</accession>
<protein>
    <submittedName>
        <fullName evidence="1">Uncharacterized protein</fullName>
    </submittedName>
</protein>